<name>A0A0B5EJQ6_STRA4</name>
<accession>A0A0B5EJQ6</accession>
<proteinExistence type="predicted"/>
<dbReference type="AlphaFoldDB" id="A0A0B5EJQ6"/>
<dbReference type="Proteomes" id="UP000031523">
    <property type="component" value="Chromosome"/>
</dbReference>
<evidence type="ECO:0000313" key="3">
    <source>
        <dbReference type="Proteomes" id="UP000031523"/>
    </source>
</evidence>
<organism evidence="2 3">
    <name type="scientific">Streptomyces albus (strain ATCC 21838 / DSM 41398 / FERM P-419 / JCM 4703 / NBRC 107858)</name>
    <dbReference type="NCBI Taxonomy" id="1081613"/>
    <lineage>
        <taxon>Bacteria</taxon>
        <taxon>Bacillati</taxon>
        <taxon>Actinomycetota</taxon>
        <taxon>Actinomycetes</taxon>
        <taxon>Kitasatosporales</taxon>
        <taxon>Streptomycetaceae</taxon>
        <taxon>Streptomyces</taxon>
    </lineage>
</organism>
<evidence type="ECO:0000256" key="1">
    <source>
        <dbReference type="SAM" id="MobiDB-lite"/>
    </source>
</evidence>
<reference evidence="2 3" key="1">
    <citation type="submission" date="2015-01" db="EMBL/GenBank/DDBJ databases">
        <title>Enhanced salinomycin production by adjusting the supply of polyketide extender units in Streptomyce albus DSM 41398.</title>
        <authorList>
            <person name="Lu C."/>
        </authorList>
    </citation>
    <scope>NUCLEOTIDE SEQUENCE [LARGE SCALE GENOMIC DNA]</scope>
    <source>
        <strain evidence="3">ATCC 21838 / DSM 41398 / FERM P-419 / JCM 4703 / NBRC 107858</strain>
    </source>
</reference>
<feature type="compositionally biased region" description="Low complexity" evidence="1">
    <location>
        <begin position="176"/>
        <end position="187"/>
    </location>
</feature>
<gene>
    <name evidence="2" type="ORF">SLNWT_1348</name>
</gene>
<sequence length="199" mass="22492">MTISLEPASPAHRLYLSQLALYLRHSRQILAAWDHYSDRHSDPETSQPHDEDAYGRRQQKRDADTLSAFGRVYYHADELVDVAERQLAALSPSARTRRYAWQIRELRDATQRLYAVYDDWLAVRAALPDSAHPGTKAYEEPLAESYAEAWSYLDQWAIHGQALFAVNALAQRQSNASAPALPSTAPTHQGAATPPRVRR</sequence>
<feature type="region of interest" description="Disordered" evidence="1">
    <location>
        <begin position="175"/>
        <end position="199"/>
    </location>
</feature>
<keyword evidence="3" id="KW-1185">Reference proteome</keyword>
<feature type="region of interest" description="Disordered" evidence="1">
    <location>
        <begin position="38"/>
        <end position="61"/>
    </location>
</feature>
<evidence type="ECO:0000313" key="2">
    <source>
        <dbReference type="EMBL" id="AJE81724.1"/>
    </source>
</evidence>
<dbReference type="EMBL" id="CP010519">
    <property type="protein sequence ID" value="AJE81724.1"/>
    <property type="molecule type" value="Genomic_DNA"/>
</dbReference>
<dbReference type="KEGG" id="sals:SLNWT_1348"/>
<protein>
    <submittedName>
        <fullName evidence="2">Uncharacterized protein</fullName>
    </submittedName>
</protein>